<keyword evidence="1" id="KW-0732">Signal</keyword>
<gene>
    <name evidence="2" type="ordered locus">Fluta_1241</name>
</gene>
<name>F2IC10_FLUTR</name>
<reference evidence="2 3" key="1">
    <citation type="journal article" date="2011" name="Stand. Genomic Sci.">
        <title>Complete genome sequence of the gliding freshwater bacterium Fluviicola taffensis type strain (RW262).</title>
        <authorList>
            <person name="Woyke T."/>
            <person name="Chertkov O."/>
            <person name="Lapidus A."/>
            <person name="Nolan M."/>
            <person name="Lucas S."/>
            <person name="Del Rio T.G."/>
            <person name="Tice H."/>
            <person name="Cheng J.F."/>
            <person name="Tapia R."/>
            <person name="Han C."/>
            <person name="Goodwin L."/>
            <person name="Pitluck S."/>
            <person name="Liolios K."/>
            <person name="Pagani I."/>
            <person name="Ivanova N."/>
            <person name="Huntemann M."/>
            <person name="Mavromatis K."/>
            <person name="Mikhailova N."/>
            <person name="Pati A."/>
            <person name="Chen A."/>
            <person name="Palaniappan K."/>
            <person name="Land M."/>
            <person name="Hauser L."/>
            <person name="Brambilla E.M."/>
            <person name="Rohde M."/>
            <person name="Mwirichia R."/>
            <person name="Sikorski J."/>
            <person name="Tindall B.J."/>
            <person name="Goker M."/>
            <person name="Bristow J."/>
            <person name="Eisen J.A."/>
            <person name="Markowitz V."/>
            <person name="Hugenholtz P."/>
            <person name="Klenk H.P."/>
            <person name="Kyrpides N.C."/>
        </authorList>
    </citation>
    <scope>NUCLEOTIDE SEQUENCE [LARGE SCALE GENOMIC DNA]</scope>
    <source>
        <strain evidence="3">DSM 16823 / RW262 / RW262</strain>
    </source>
</reference>
<feature type="signal peptide" evidence="1">
    <location>
        <begin position="1"/>
        <end position="19"/>
    </location>
</feature>
<reference evidence="3" key="2">
    <citation type="submission" date="2011-02" db="EMBL/GenBank/DDBJ databases">
        <title>The complete genome of Fluviicola taffensis DSM 16823.</title>
        <authorList>
            <consortium name="US DOE Joint Genome Institute (JGI-PGF)"/>
            <person name="Lucas S."/>
            <person name="Copeland A."/>
            <person name="Lapidus A."/>
            <person name="Bruce D."/>
            <person name="Goodwin L."/>
            <person name="Pitluck S."/>
            <person name="Kyrpides N."/>
            <person name="Mavromatis K."/>
            <person name="Ivanova N."/>
            <person name="Mikhailova N."/>
            <person name="Pagani I."/>
            <person name="Chertkov O."/>
            <person name="Detter J.C."/>
            <person name="Han C."/>
            <person name="Tapia R."/>
            <person name="Land M."/>
            <person name="Hauser L."/>
            <person name="Markowitz V."/>
            <person name="Cheng J.-F."/>
            <person name="Hugenholtz P."/>
            <person name="Woyke T."/>
            <person name="Wu D."/>
            <person name="Tindall B."/>
            <person name="Pomrenke H.G."/>
            <person name="Brambilla E."/>
            <person name="Klenk H.-P."/>
            <person name="Eisen J.A."/>
        </authorList>
    </citation>
    <scope>NUCLEOTIDE SEQUENCE [LARGE SCALE GENOMIC DNA]</scope>
    <source>
        <strain evidence="3">DSM 16823 / RW262 / RW262</strain>
    </source>
</reference>
<dbReference type="OrthoDB" id="9761875at2"/>
<evidence type="ECO:0000256" key="1">
    <source>
        <dbReference type="SAM" id="SignalP"/>
    </source>
</evidence>
<dbReference type="Proteomes" id="UP000007463">
    <property type="component" value="Chromosome"/>
</dbReference>
<dbReference type="STRING" id="755732.Fluta_1241"/>
<dbReference type="RefSeq" id="WP_013686008.1">
    <property type="nucleotide sequence ID" value="NC_015321.1"/>
</dbReference>
<evidence type="ECO:0000313" key="2">
    <source>
        <dbReference type="EMBL" id="AEA43236.1"/>
    </source>
</evidence>
<dbReference type="EMBL" id="CP002542">
    <property type="protein sequence ID" value="AEA43236.1"/>
    <property type="molecule type" value="Genomic_DNA"/>
</dbReference>
<protein>
    <recommendedName>
        <fullName evidence="4">Glucosyl transferase</fullName>
    </recommendedName>
</protein>
<sequence length="387" mass="43060" precursor="true">MKYSLIITILFLLPSISNAQNWENVSDGLDDNVYDMIKYDGELFVGGKFMYKVQSWNGLNWTTYNHLSLTGIAFPLTFSVLNDTLYTGGDYPYVGSQSKVYKLKNGSWEQVGGIFDESSWSSTKKLITYDTIVVSGGRFSSIGGVPINNVAAWDGSTWNPMGNGFNGTVSNFGIHQNTLYATGLFTASGADTTVQNIARWTGTNWECFDSSVVFNSAYALKSFQGDLLIGTVDTIGGVEMNGIARWDGTNYTAMGDPQIKGVSEFWEFNGELYIAATLFGSSQWITDRAVMKWNGNGWDQLGSQFNETVYCLEDYNNMMFCGGQYSSPTSHIARFNSSLGILEQDKIQNREVIKIVDLMGRETEFKPNTTLIYIYSDGTSEKVFRVQ</sequence>
<dbReference type="AlphaFoldDB" id="F2IC10"/>
<evidence type="ECO:0008006" key="4">
    <source>
        <dbReference type="Google" id="ProtNLM"/>
    </source>
</evidence>
<proteinExistence type="predicted"/>
<feature type="chain" id="PRO_5003283297" description="Glucosyl transferase" evidence="1">
    <location>
        <begin position="20"/>
        <end position="387"/>
    </location>
</feature>
<dbReference type="HOGENOM" id="CLU_749380_0_0_10"/>
<accession>F2IC10</accession>
<evidence type="ECO:0000313" key="3">
    <source>
        <dbReference type="Proteomes" id="UP000007463"/>
    </source>
</evidence>
<keyword evidence="3" id="KW-1185">Reference proteome</keyword>
<organism evidence="2 3">
    <name type="scientific">Fluviicola taffensis (strain DSM 16823 / NCIMB 13979 / RW262)</name>
    <dbReference type="NCBI Taxonomy" id="755732"/>
    <lineage>
        <taxon>Bacteria</taxon>
        <taxon>Pseudomonadati</taxon>
        <taxon>Bacteroidota</taxon>
        <taxon>Flavobacteriia</taxon>
        <taxon>Flavobacteriales</taxon>
        <taxon>Crocinitomicaceae</taxon>
        <taxon>Fluviicola</taxon>
    </lineage>
</organism>
<dbReference type="KEGG" id="fte:Fluta_1241"/>